<feature type="transmembrane region" description="Helical" evidence="3">
    <location>
        <begin position="478"/>
        <end position="499"/>
    </location>
</feature>
<dbReference type="PANTHER" id="PTHR43630">
    <property type="entry name" value="POLY-BETA-1,6-N-ACETYL-D-GLUCOSAMINE SYNTHASE"/>
    <property type="match status" value="1"/>
</dbReference>
<accession>A0A8T8K6I3</accession>
<name>A0A8T8K6I3_9EURY</name>
<proteinExistence type="predicted"/>
<keyword evidence="3" id="KW-1133">Transmembrane helix</keyword>
<keyword evidence="6" id="KW-1185">Reference proteome</keyword>
<feature type="transmembrane region" description="Helical" evidence="3">
    <location>
        <begin position="370"/>
        <end position="388"/>
    </location>
</feature>
<dbReference type="CDD" id="cd06423">
    <property type="entry name" value="CESA_like"/>
    <property type="match status" value="1"/>
</dbReference>
<dbReference type="InterPro" id="IPR029044">
    <property type="entry name" value="Nucleotide-diphossugar_trans"/>
</dbReference>
<evidence type="ECO:0000256" key="3">
    <source>
        <dbReference type="SAM" id="Phobius"/>
    </source>
</evidence>
<dbReference type="EMBL" id="CP058560">
    <property type="protein sequence ID" value="QUH24236.1"/>
    <property type="molecule type" value="Genomic_DNA"/>
</dbReference>
<evidence type="ECO:0000256" key="1">
    <source>
        <dbReference type="ARBA" id="ARBA00022676"/>
    </source>
</evidence>
<reference evidence="5" key="1">
    <citation type="submission" date="2020-07" db="EMBL/GenBank/DDBJ databases">
        <title>Methanobacterium. sp. MethCan genome.</title>
        <authorList>
            <person name="Postec A."/>
            <person name="Quemeneur M."/>
        </authorList>
    </citation>
    <scope>NUCLEOTIDE SEQUENCE</scope>
    <source>
        <strain evidence="5">MethCAN</strain>
    </source>
</reference>
<keyword evidence="3" id="KW-0472">Membrane</keyword>
<feature type="transmembrane region" description="Helical" evidence="3">
    <location>
        <begin position="12"/>
        <end position="33"/>
    </location>
</feature>
<keyword evidence="3" id="KW-0812">Transmembrane</keyword>
<dbReference type="Proteomes" id="UP000681041">
    <property type="component" value="Chromosome"/>
</dbReference>
<keyword evidence="2" id="KW-0808">Transferase</keyword>
<evidence type="ECO:0000256" key="2">
    <source>
        <dbReference type="ARBA" id="ARBA00022679"/>
    </source>
</evidence>
<feature type="transmembrane region" description="Helical" evidence="3">
    <location>
        <begin position="394"/>
        <end position="415"/>
    </location>
</feature>
<evidence type="ECO:0000313" key="6">
    <source>
        <dbReference type="Proteomes" id="UP000681041"/>
    </source>
</evidence>
<dbReference type="OrthoDB" id="46222at2157"/>
<dbReference type="PANTHER" id="PTHR43630:SF1">
    <property type="entry name" value="POLY-BETA-1,6-N-ACETYL-D-GLUCOSAMINE SYNTHASE"/>
    <property type="match status" value="1"/>
</dbReference>
<dbReference type="KEGG" id="meme:HYG87_10930"/>
<sequence>MEDPMWVSMMVWTTWLLIAIIIDGVMVPIKMYFSRKSMHQVGKIALEKELPTVSVVVPAHNEEEHIESCLLSIIQNEYPDKKMEIIVVDDGSKDNTTNLVKKIEVDAIMHGVDLKLIKKGHTGKVHTLNTGIRSSKGEIIITIDADIRLDEHAVKNVVQAFVEDEKVGAATGYIEIEWDEIQNEDIKSMFFSKCEFLEYLSSFNFERSYQSVIDSIYTMSGAFSAFRRNIIGGMGGYWPVTVSEDMHITMMLHNKKINIVNVPTAVAHAQAITDYDTLYSQRVRWARGQLEVAAMRQDKSLAQQETSLREILGIVIDQKDPRMLSLVIDYIKKVVADRKKRLKGRQFRYFDLLGLQRILFVDHTIAFPRLIWVFVLLLFPIMGLYTYLLPVIMVLMYLFYVLIDVAVILFSYHYSPPHTREKLEKSFHYVALLPLYRLMTFCFRVSAFLHILNEPADWKVEGPLNGFKNGVKDAKDGFSSNVATTIFQIGHIFNLSNLWKRRGK</sequence>
<feature type="transmembrane region" description="Helical" evidence="3">
    <location>
        <begin position="427"/>
        <end position="452"/>
    </location>
</feature>
<dbReference type="GO" id="GO:0016757">
    <property type="term" value="F:glycosyltransferase activity"/>
    <property type="evidence" value="ECO:0007669"/>
    <property type="project" value="UniProtKB-KW"/>
</dbReference>
<dbReference type="RefSeq" id="WP_211533195.1">
    <property type="nucleotide sequence ID" value="NZ_CP058560.1"/>
</dbReference>
<evidence type="ECO:0000259" key="4">
    <source>
        <dbReference type="Pfam" id="PF00535"/>
    </source>
</evidence>
<gene>
    <name evidence="5" type="ORF">HYG87_10930</name>
</gene>
<dbReference type="Gene3D" id="3.90.550.10">
    <property type="entry name" value="Spore Coat Polysaccharide Biosynthesis Protein SpsA, Chain A"/>
    <property type="match status" value="1"/>
</dbReference>
<keyword evidence="1" id="KW-0328">Glycosyltransferase</keyword>
<dbReference type="AlphaFoldDB" id="A0A8T8K6I3"/>
<feature type="domain" description="Glycosyltransferase 2-like" evidence="4">
    <location>
        <begin position="54"/>
        <end position="231"/>
    </location>
</feature>
<dbReference type="Pfam" id="PF00535">
    <property type="entry name" value="Glycos_transf_2"/>
    <property type="match status" value="1"/>
</dbReference>
<dbReference type="InterPro" id="IPR001173">
    <property type="entry name" value="Glyco_trans_2-like"/>
</dbReference>
<evidence type="ECO:0000313" key="5">
    <source>
        <dbReference type="EMBL" id="QUH24236.1"/>
    </source>
</evidence>
<dbReference type="GeneID" id="64821285"/>
<dbReference type="SUPFAM" id="SSF53448">
    <property type="entry name" value="Nucleotide-diphospho-sugar transferases"/>
    <property type="match status" value="1"/>
</dbReference>
<organism evidence="5 6">
    <name type="scientific">Methanobacterium alkalithermotolerans</name>
    <dbReference type="NCBI Taxonomy" id="2731220"/>
    <lineage>
        <taxon>Archaea</taxon>
        <taxon>Methanobacteriati</taxon>
        <taxon>Methanobacteriota</taxon>
        <taxon>Methanomada group</taxon>
        <taxon>Methanobacteria</taxon>
        <taxon>Methanobacteriales</taxon>
        <taxon>Methanobacteriaceae</taxon>
        <taxon>Methanobacterium</taxon>
    </lineage>
</organism>
<protein>
    <submittedName>
        <fullName evidence="5">Glycosyltransferase</fullName>
    </submittedName>
</protein>